<organism evidence="1 3">
    <name type="scientific">Araneus ventricosus</name>
    <name type="common">Orbweaver spider</name>
    <name type="synonym">Epeira ventricosa</name>
    <dbReference type="NCBI Taxonomy" id="182803"/>
    <lineage>
        <taxon>Eukaryota</taxon>
        <taxon>Metazoa</taxon>
        <taxon>Ecdysozoa</taxon>
        <taxon>Arthropoda</taxon>
        <taxon>Chelicerata</taxon>
        <taxon>Arachnida</taxon>
        <taxon>Araneae</taxon>
        <taxon>Araneomorphae</taxon>
        <taxon>Entelegynae</taxon>
        <taxon>Araneoidea</taxon>
        <taxon>Araneidae</taxon>
        <taxon>Araneus</taxon>
    </lineage>
</organism>
<keyword evidence="3" id="KW-1185">Reference proteome</keyword>
<sequence length="54" mass="6389">STYRTISYRQDRPLSDVARSAAYRCHFLPRHSLADFHLRRETSGLFRRAPGHRC</sequence>
<dbReference type="AlphaFoldDB" id="A0A4Y2NTZ3"/>
<evidence type="ECO:0000313" key="1">
    <source>
        <dbReference type="EMBL" id="GBN42159.1"/>
    </source>
</evidence>
<protein>
    <submittedName>
        <fullName evidence="1">Uncharacterized protein</fullName>
    </submittedName>
</protein>
<dbReference type="Proteomes" id="UP000499080">
    <property type="component" value="Unassembled WGS sequence"/>
</dbReference>
<dbReference type="EMBL" id="BGPR01129474">
    <property type="protein sequence ID" value="GBN42159.1"/>
    <property type="molecule type" value="Genomic_DNA"/>
</dbReference>
<accession>A0A4Y2NTZ3</accession>
<reference evidence="1 3" key="1">
    <citation type="journal article" date="2019" name="Sci. Rep.">
        <title>Orb-weaving spider Araneus ventricosus genome elucidates the spidroin gene catalogue.</title>
        <authorList>
            <person name="Kono N."/>
            <person name="Nakamura H."/>
            <person name="Ohtoshi R."/>
            <person name="Moran D.A.P."/>
            <person name="Shinohara A."/>
            <person name="Yoshida Y."/>
            <person name="Fujiwara M."/>
            <person name="Mori M."/>
            <person name="Tomita M."/>
            <person name="Arakawa K."/>
        </authorList>
    </citation>
    <scope>NUCLEOTIDE SEQUENCE [LARGE SCALE GENOMIC DNA]</scope>
</reference>
<dbReference type="EMBL" id="BGPR01129485">
    <property type="protein sequence ID" value="GBN42191.1"/>
    <property type="molecule type" value="Genomic_DNA"/>
</dbReference>
<evidence type="ECO:0000313" key="3">
    <source>
        <dbReference type="Proteomes" id="UP000499080"/>
    </source>
</evidence>
<evidence type="ECO:0000313" key="2">
    <source>
        <dbReference type="EMBL" id="GBN42191.1"/>
    </source>
</evidence>
<gene>
    <name evidence="2" type="ORF">AVEN_176501_1</name>
    <name evidence="1" type="ORF">AVEN_73653_1</name>
</gene>
<name>A0A4Y2NTZ3_ARAVE</name>
<proteinExistence type="predicted"/>
<feature type="non-terminal residue" evidence="1">
    <location>
        <position position="1"/>
    </location>
</feature>
<comment type="caution">
    <text evidence="1">The sequence shown here is derived from an EMBL/GenBank/DDBJ whole genome shotgun (WGS) entry which is preliminary data.</text>
</comment>